<organism evidence="1">
    <name type="scientific">Timema bartmani</name>
    <dbReference type="NCBI Taxonomy" id="61472"/>
    <lineage>
        <taxon>Eukaryota</taxon>
        <taxon>Metazoa</taxon>
        <taxon>Ecdysozoa</taxon>
        <taxon>Arthropoda</taxon>
        <taxon>Hexapoda</taxon>
        <taxon>Insecta</taxon>
        <taxon>Pterygota</taxon>
        <taxon>Neoptera</taxon>
        <taxon>Polyneoptera</taxon>
        <taxon>Phasmatodea</taxon>
        <taxon>Timematodea</taxon>
        <taxon>Timematoidea</taxon>
        <taxon>Timematidae</taxon>
        <taxon>Timema</taxon>
    </lineage>
</organism>
<gene>
    <name evidence="1" type="ORF">TBIB3V08_LOCUS4148</name>
</gene>
<protein>
    <submittedName>
        <fullName evidence="1">Uncharacterized protein</fullName>
    </submittedName>
</protein>
<dbReference type="EMBL" id="OD565402">
    <property type="protein sequence ID" value="CAD7441693.1"/>
    <property type="molecule type" value="Genomic_DNA"/>
</dbReference>
<sequence>MNPHGLLAKHLIQVYTKKPEWLVAISNNSLHWQCGLKGFVLVIGSTADNGEIEALICRRETRKYQPVLSADPTHQISSLQGFYCETMLPLSCLHAVKLHLNKFGNAGSSMLPVAPSSPSTPLSDIAESEKIWRQMTERESAKLKEEKSLGGFISHAKGPAILLVSSHRGSSVAEADNIASLKTPRAVSSRGLQHC</sequence>
<proteinExistence type="predicted"/>
<accession>A0A7R9EX66</accession>
<dbReference type="AlphaFoldDB" id="A0A7R9EX66"/>
<name>A0A7R9EX66_9NEOP</name>
<evidence type="ECO:0000313" key="1">
    <source>
        <dbReference type="EMBL" id="CAD7441693.1"/>
    </source>
</evidence>
<reference evidence="1" key="1">
    <citation type="submission" date="2020-11" db="EMBL/GenBank/DDBJ databases">
        <authorList>
            <person name="Tran Van P."/>
        </authorList>
    </citation>
    <scope>NUCLEOTIDE SEQUENCE</scope>
</reference>